<dbReference type="Proteomes" id="UP000290849">
    <property type="component" value="Unassembled WGS sequence"/>
</dbReference>
<dbReference type="InterPro" id="IPR021556">
    <property type="entry name" value="DUF2950"/>
</dbReference>
<organism evidence="2 3">
    <name type="scientific">Achromobacter aloeverae</name>
    <dbReference type="NCBI Taxonomy" id="1750518"/>
    <lineage>
        <taxon>Bacteria</taxon>
        <taxon>Pseudomonadati</taxon>
        <taxon>Pseudomonadota</taxon>
        <taxon>Betaproteobacteria</taxon>
        <taxon>Burkholderiales</taxon>
        <taxon>Alcaligenaceae</taxon>
        <taxon>Achromobacter</taxon>
    </lineage>
</organism>
<comment type="caution">
    <text evidence="2">The sequence shown here is derived from an EMBL/GenBank/DDBJ whole genome shotgun (WGS) entry which is preliminary data.</text>
</comment>
<reference evidence="2 3" key="1">
    <citation type="journal article" date="2017" name="Int. J. Syst. Evol. Microbiol.">
        <title>Achromobacter aloeverae sp. nov., isolated from the root of Aloe vera (L.) Burm.f.</title>
        <authorList>
            <person name="Kuncharoen N."/>
            <person name="Muramatsu Y."/>
            <person name="Shibata C."/>
            <person name="Kamakura Y."/>
            <person name="Nakagawa Y."/>
            <person name="Tanasupawat S."/>
        </authorList>
    </citation>
    <scope>NUCLEOTIDE SEQUENCE [LARGE SCALE GENOMIC DNA]</scope>
    <source>
        <strain evidence="2 3">AVA-1</strain>
    </source>
</reference>
<dbReference type="AlphaFoldDB" id="A0A4Q1HEV1"/>
<sequence>MFAATIALAFALTAGAQDQTLAQQTQAQSPGPGRAQLNFKSAAAAMDAFGAAIRENSEDALRTLFGQDFRDLIPPAGGETRDTFIAAWNQSHAIVSSGDGRARIAVGNAGWTFPVPLVETPRGWRFDTHAGTEEMRLRRIGRNELAVIQTMLAIYDAQREYAQTSHDGSNLLVYASKLVSTPGKHDGLYWPDQAGGAPSPLGPAFLDAASRASGDAGLHGYRFKLLTSQGKDAPGGAYDYAVDGLLFGGFAVLAWPVKYGDTGIESFMVSHAGALYQRDLGADTARRAEAIKQFDPGAGWRKVPAQDIE</sequence>
<feature type="signal peptide" evidence="1">
    <location>
        <begin position="1"/>
        <end position="16"/>
    </location>
</feature>
<dbReference type="OrthoDB" id="108782at2"/>
<feature type="chain" id="PRO_5020834932" evidence="1">
    <location>
        <begin position="17"/>
        <end position="309"/>
    </location>
</feature>
<gene>
    <name evidence="2" type="ORF">C7R54_24400</name>
</gene>
<name>A0A4Q1HEV1_9BURK</name>
<keyword evidence="3" id="KW-1185">Reference proteome</keyword>
<keyword evidence="1" id="KW-0732">Signal</keyword>
<evidence type="ECO:0000313" key="3">
    <source>
        <dbReference type="Proteomes" id="UP000290849"/>
    </source>
</evidence>
<protein>
    <submittedName>
        <fullName evidence="2">DUF2950 domain-containing protein</fullName>
    </submittedName>
</protein>
<proteinExistence type="predicted"/>
<dbReference type="Pfam" id="PF11453">
    <property type="entry name" value="DUF2950"/>
    <property type="match status" value="1"/>
</dbReference>
<dbReference type="EMBL" id="PYAL01000008">
    <property type="protein sequence ID" value="RXN84721.1"/>
    <property type="molecule type" value="Genomic_DNA"/>
</dbReference>
<evidence type="ECO:0000256" key="1">
    <source>
        <dbReference type="SAM" id="SignalP"/>
    </source>
</evidence>
<accession>A0A4Q1HEV1</accession>
<evidence type="ECO:0000313" key="2">
    <source>
        <dbReference type="EMBL" id="RXN84721.1"/>
    </source>
</evidence>